<dbReference type="InterPro" id="IPR002173">
    <property type="entry name" value="Carboh/pur_kinase_PfkB_CS"/>
</dbReference>
<dbReference type="GO" id="GO:0042840">
    <property type="term" value="P:D-glucuronate catabolic process"/>
    <property type="evidence" value="ECO:0007669"/>
    <property type="project" value="TreeGrafter"/>
</dbReference>
<dbReference type="SUPFAM" id="SSF53613">
    <property type="entry name" value="Ribokinase-like"/>
    <property type="match status" value="1"/>
</dbReference>
<dbReference type="GO" id="GO:0008673">
    <property type="term" value="F:2-dehydro-3-deoxygluconokinase activity"/>
    <property type="evidence" value="ECO:0007669"/>
    <property type="project" value="UniProtKB-EC"/>
</dbReference>
<proteinExistence type="inferred from homology"/>
<evidence type="ECO:0000313" key="6">
    <source>
        <dbReference type="Proteomes" id="UP000555393"/>
    </source>
</evidence>
<dbReference type="Pfam" id="PF00294">
    <property type="entry name" value="PfkB"/>
    <property type="match status" value="1"/>
</dbReference>
<dbReference type="PANTHER" id="PTHR43085:SF15">
    <property type="entry name" value="2-DEHYDRO-3-DEOXYGLUCONOKINASE"/>
    <property type="match status" value="1"/>
</dbReference>
<organism evidence="5 6">
    <name type="scientific">Paenochrobactrum gallinarii</name>
    <dbReference type="NCBI Taxonomy" id="643673"/>
    <lineage>
        <taxon>Bacteria</taxon>
        <taxon>Pseudomonadati</taxon>
        <taxon>Pseudomonadota</taxon>
        <taxon>Alphaproteobacteria</taxon>
        <taxon>Hyphomicrobiales</taxon>
        <taxon>Brucellaceae</taxon>
        <taxon>Paenochrobactrum</taxon>
    </lineage>
</organism>
<evidence type="ECO:0000259" key="4">
    <source>
        <dbReference type="Pfam" id="PF00294"/>
    </source>
</evidence>
<dbReference type="Gene3D" id="3.40.1190.20">
    <property type="match status" value="1"/>
</dbReference>
<accession>A0A841LVZ2</accession>
<dbReference type="GO" id="GO:0019698">
    <property type="term" value="P:D-galacturonate catabolic process"/>
    <property type="evidence" value="ECO:0007669"/>
    <property type="project" value="TreeGrafter"/>
</dbReference>
<dbReference type="InterPro" id="IPR011611">
    <property type="entry name" value="PfkB_dom"/>
</dbReference>
<dbReference type="EMBL" id="JACIIU010000005">
    <property type="protein sequence ID" value="MBB6261050.1"/>
    <property type="molecule type" value="Genomic_DNA"/>
</dbReference>
<comment type="caution">
    <text evidence="5">The sequence shown here is derived from an EMBL/GenBank/DDBJ whole genome shotgun (WGS) entry which is preliminary data.</text>
</comment>
<protein>
    <submittedName>
        <fullName evidence="5">2-dehydro-3-deoxygluconokinase</fullName>
        <ecNumber evidence="5">2.7.1.45</ecNumber>
    </submittedName>
</protein>
<dbReference type="RefSeq" id="WP_184222043.1">
    <property type="nucleotide sequence ID" value="NZ_JACIIU010000005.1"/>
</dbReference>
<feature type="domain" description="Carbohydrate kinase PfkB" evidence="4">
    <location>
        <begin position="18"/>
        <end position="298"/>
    </location>
</feature>
<keyword evidence="6" id="KW-1185">Reference proteome</keyword>
<evidence type="ECO:0000256" key="1">
    <source>
        <dbReference type="ARBA" id="ARBA00010688"/>
    </source>
</evidence>
<evidence type="ECO:0000256" key="2">
    <source>
        <dbReference type="ARBA" id="ARBA00022679"/>
    </source>
</evidence>
<dbReference type="EC" id="2.7.1.45" evidence="5"/>
<dbReference type="AlphaFoldDB" id="A0A841LVZ2"/>
<comment type="similarity">
    <text evidence="1">Belongs to the carbohydrate kinase PfkB family.</text>
</comment>
<dbReference type="PROSITE" id="PS00584">
    <property type="entry name" value="PFKB_KINASES_2"/>
    <property type="match status" value="1"/>
</dbReference>
<dbReference type="GO" id="GO:0005829">
    <property type="term" value="C:cytosol"/>
    <property type="evidence" value="ECO:0007669"/>
    <property type="project" value="TreeGrafter"/>
</dbReference>
<gene>
    <name evidence="5" type="ORF">FHS77_001598</name>
</gene>
<dbReference type="CDD" id="cd01166">
    <property type="entry name" value="KdgK"/>
    <property type="match status" value="1"/>
</dbReference>
<sequence length="304" mass="32704">MRYLAIGDPLVEFTSRRDEPSTFDRRAGGDTLNTAIYLARLTKAGSVGYLSRVGNDLHSRWLSETIAAEGVDVSALAVDENARASLSFISTDAKGERSFSYWRDQSPFRTYFDNAAHLADLEKAPVLIFSAIILAVLKPEGRAHFFKKLAVLKQQGTQIIFDTNYRPVLWENVEIACELITKAAKLATVLLPSLDDIEACFGIYSPVVAMQKLISLSDAEIILTTGGGNVFYRSAASGEVEQYELPEAVTAIDTTGAGDSFNAAFLAARGDGLDAKTAIQQAAKLAAIVVLHPGAIIPTAAMPA</sequence>
<dbReference type="InterPro" id="IPR050306">
    <property type="entry name" value="PfkB_Carbo_kinase"/>
</dbReference>
<name>A0A841LVZ2_9HYPH</name>
<evidence type="ECO:0000313" key="5">
    <source>
        <dbReference type="EMBL" id="MBB6261050.1"/>
    </source>
</evidence>
<evidence type="ECO:0000256" key="3">
    <source>
        <dbReference type="ARBA" id="ARBA00022777"/>
    </source>
</evidence>
<dbReference type="GO" id="GO:0006974">
    <property type="term" value="P:DNA damage response"/>
    <property type="evidence" value="ECO:0007669"/>
    <property type="project" value="TreeGrafter"/>
</dbReference>
<dbReference type="InterPro" id="IPR029056">
    <property type="entry name" value="Ribokinase-like"/>
</dbReference>
<keyword evidence="3 5" id="KW-0418">Kinase</keyword>
<reference evidence="5 6" key="1">
    <citation type="submission" date="2020-08" db="EMBL/GenBank/DDBJ databases">
        <title>Genomic Encyclopedia of Type Strains, Phase IV (KMG-IV): sequencing the most valuable type-strain genomes for metagenomic binning, comparative biology and taxonomic classification.</title>
        <authorList>
            <person name="Goeker M."/>
        </authorList>
    </citation>
    <scope>NUCLEOTIDE SEQUENCE [LARGE SCALE GENOMIC DNA]</scope>
    <source>
        <strain evidence="5 6">DSM 22336</strain>
    </source>
</reference>
<dbReference type="Proteomes" id="UP000555393">
    <property type="component" value="Unassembled WGS sequence"/>
</dbReference>
<dbReference type="PANTHER" id="PTHR43085">
    <property type="entry name" value="HEXOKINASE FAMILY MEMBER"/>
    <property type="match status" value="1"/>
</dbReference>
<keyword evidence="2 5" id="KW-0808">Transferase</keyword>